<keyword evidence="1" id="KW-0812">Transmembrane</keyword>
<feature type="transmembrane region" description="Helical" evidence="1">
    <location>
        <begin position="120"/>
        <end position="137"/>
    </location>
</feature>
<keyword evidence="1" id="KW-0472">Membrane</keyword>
<protein>
    <submittedName>
        <fullName evidence="2">Uncharacterized protein</fullName>
    </submittedName>
</protein>
<keyword evidence="3" id="KW-1185">Reference proteome</keyword>
<evidence type="ECO:0000256" key="1">
    <source>
        <dbReference type="SAM" id="Phobius"/>
    </source>
</evidence>
<gene>
    <name evidence="2" type="ORF">Col01nite_05170</name>
</gene>
<sequence>MAVLRTVVAVAAALLVAVGWGLRGAAEARADDHDGGSGPPAQRPWARVVGDGPLVGLWVLLLAVAAAWSLGAHLDGSGAVHPAAVAAGALVLGLTCREVAFLRTSRTRGTLTHALLARRLVAAAVVVPALALAAWALDP</sequence>
<organism evidence="2 3">
    <name type="scientific">Cellulomonas oligotrophica</name>
    <dbReference type="NCBI Taxonomy" id="931536"/>
    <lineage>
        <taxon>Bacteria</taxon>
        <taxon>Bacillati</taxon>
        <taxon>Actinomycetota</taxon>
        <taxon>Actinomycetes</taxon>
        <taxon>Micrococcales</taxon>
        <taxon>Cellulomonadaceae</taxon>
        <taxon>Cellulomonas</taxon>
    </lineage>
</organism>
<dbReference type="EMBL" id="BONN01000001">
    <property type="protein sequence ID" value="GIG31358.1"/>
    <property type="molecule type" value="Genomic_DNA"/>
</dbReference>
<name>A0ABQ4D6K4_9CELL</name>
<feature type="transmembrane region" description="Helical" evidence="1">
    <location>
        <begin position="79"/>
        <end position="100"/>
    </location>
</feature>
<reference evidence="2 3" key="1">
    <citation type="submission" date="2021-01" db="EMBL/GenBank/DDBJ databases">
        <title>Whole genome shotgun sequence of Cellulomonas oligotrophica NBRC 109435.</title>
        <authorList>
            <person name="Komaki H."/>
            <person name="Tamura T."/>
        </authorList>
    </citation>
    <scope>NUCLEOTIDE SEQUENCE [LARGE SCALE GENOMIC DNA]</scope>
    <source>
        <strain evidence="2 3">NBRC 109435</strain>
    </source>
</reference>
<evidence type="ECO:0000313" key="2">
    <source>
        <dbReference type="EMBL" id="GIG31358.1"/>
    </source>
</evidence>
<accession>A0ABQ4D6K4</accession>
<feature type="transmembrane region" description="Helical" evidence="1">
    <location>
        <begin position="54"/>
        <end position="72"/>
    </location>
</feature>
<comment type="caution">
    <text evidence="2">The sequence shown here is derived from an EMBL/GenBank/DDBJ whole genome shotgun (WGS) entry which is preliminary data.</text>
</comment>
<proteinExistence type="predicted"/>
<dbReference type="Proteomes" id="UP000618382">
    <property type="component" value="Unassembled WGS sequence"/>
</dbReference>
<keyword evidence="1" id="KW-1133">Transmembrane helix</keyword>
<evidence type="ECO:0000313" key="3">
    <source>
        <dbReference type="Proteomes" id="UP000618382"/>
    </source>
</evidence>
<dbReference type="RefSeq" id="WP_179625320.1">
    <property type="nucleotide sequence ID" value="NZ_JACCBK010000001.1"/>
</dbReference>